<feature type="binding site" evidence="14">
    <location>
        <position position="225"/>
    </location>
    <ligand>
        <name>Ca(2+)</name>
        <dbReference type="ChEBI" id="CHEBI:29108"/>
    </ligand>
</feature>
<keyword evidence="6" id="KW-0358">Heparin-binding</keyword>
<evidence type="ECO:0000313" key="20">
    <source>
        <dbReference type="Ensembl" id="ENSPKIP00000012436.1"/>
    </source>
</evidence>
<dbReference type="GO" id="GO:0046872">
    <property type="term" value="F:metal ion binding"/>
    <property type="evidence" value="ECO:0007669"/>
    <property type="project" value="UniProtKB-KW"/>
</dbReference>
<keyword evidence="21" id="KW-1185">Reference proteome</keyword>
<dbReference type="GO" id="GO:0034185">
    <property type="term" value="F:apolipoprotein binding"/>
    <property type="evidence" value="ECO:0007669"/>
    <property type="project" value="TreeGrafter"/>
</dbReference>
<evidence type="ECO:0000256" key="6">
    <source>
        <dbReference type="ARBA" id="ARBA00022674"/>
    </source>
</evidence>
<dbReference type="EC" id="3.1.1.3" evidence="4"/>
<dbReference type="GeneTree" id="ENSGT00940000166556"/>
<dbReference type="FunFam" id="3.40.50.1820:FF:000441">
    <property type="entry name" value="Lipoprotein lipase"/>
    <property type="match status" value="1"/>
</dbReference>
<comment type="similarity">
    <text evidence="3 16">Belongs to the AB hydrolase superfamily. Lipase family.</text>
</comment>
<evidence type="ECO:0000313" key="21">
    <source>
        <dbReference type="Proteomes" id="UP000261540"/>
    </source>
</evidence>
<comment type="catalytic activity">
    <reaction evidence="1">
        <text>a triacylglycerol + H2O = a diacylglycerol + a fatty acid + H(+)</text>
        <dbReference type="Rhea" id="RHEA:12044"/>
        <dbReference type="ChEBI" id="CHEBI:15377"/>
        <dbReference type="ChEBI" id="CHEBI:15378"/>
        <dbReference type="ChEBI" id="CHEBI:17855"/>
        <dbReference type="ChEBI" id="CHEBI:18035"/>
        <dbReference type="ChEBI" id="CHEBI:28868"/>
        <dbReference type="EC" id="3.1.1.3"/>
    </reaction>
</comment>
<dbReference type="SUPFAM" id="SSF49723">
    <property type="entry name" value="Lipase/lipooxygenase domain (PLAT/LH2 domain)"/>
    <property type="match status" value="1"/>
</dbReference>
<dbReference type="InterPro" id="IPR033906">
    <property type="entry name" value="Lipase_N"/>
</dbReference>
<dbReference type="Pfam" id="PF01477">
    <property type="entry name" value="PLAT"/>
    <property type="match status" value="1"/>
</dbReference>
<evidence type="ECO:0000256" key="4">
    <source>
        <dbReference type="ARBA" id="ARBA00013279"/>
    </source>
</evidence>
<evidence type="ECO:0000256" key="14">
    <source>
        <dbReference type="PIRSR" id="PIRSR000865-2"/>
    </source>
</evidence>
<dbReference type="PRINTS" id="PR00821">
    <property type="entry name" value="TAGLIPASE"/>
</dbReference>
<feature type="chain" id="PRO_5017420314" description="triacylglycerol lipase" evidence="18">
    <location>
        <begin position="24"/>
        <end position="487"/>
    </location>
</feature>
<dbReference type="AlphaFoldDB" id="A0A3B3R424"/>
<dbReference type="InterPro" id="IPR001024">
    <property type="entry name" value="PLAT/LH2_dom"/>
</dbReference>
<dbReference type="InterPro" id="IPR029058">
    <property type="entry name" value="AB_hydrolase_fold"/>
</dbReference>
<comment type="subcellular location">
    <subcellularLocation>
        <location evidence="2">Secreted</location>
    </subcellularLocation>
</comment>
<accession>A0A3B3R424</accession>
<organism evidence="20 21">
    <name type="scientific">Paramormyrops kingsleyae</name>
    <dbReference type="NCBI Taxonomy" id="1676925"/>
    <lineage>
        <taxon>Eukaryota</taxon>
        <taxon>Metazoa</taxon>
        <taxon>Chordata</taxon>
        <taxon>Craniata</taxon>
        <taxon>Vertebrata</taxon>
        <taxon>Euteleostomi</taxon>
        <taxon>Actinopterygii</taxon>
        <taxon>Neopterygii</taxon>
        <taxon>Teleostei</taxon>
        <taxon>Osteoglossocephala</taxon>
        <taxon>Osteoglossomorpha</taxon>
        <taxon>Osteoglossiformes</taxon>
        <taxon>Mormyridae</taxon>
        <taxon>Paramormyrops</taxon>
    </lineage>
</organism>
<evidence type="ECO:0000256" key="7">
    <source>
        <dbReference type="ARBA" id="ARBA00022729"/>
    </source>
</evidence>
<dbReference type="InterPro" id="IPR002330">
    <property type="entry name" value="Lipo_Lipase"/>
</dbReference>
<name>A0A3B3R424_9TELE</name>
<comment type="caution">
    <text evidence="15">Lacks conserved residue(s) required for the propagation of feature annotation.</text>
</comment>
<keyword evidence="14" id="KW-0106">Calcium</keyword>
<dbReference type="Gene3D" id="2.60.60.20">
    <property type="entry name" value="PLAT/LH2 domain"/>
    <property type="match status" value="1"/>
</dbReference>
<dbReference type="PANTHER" id="PTHR11610">
    <property type="entry name" value="LIPASE"/>
    <property type="match status" value="1"/>
</dbReference>
<evidence type="ECO:0000256" key="13">
    <source>
        <dbReference type="PIRSR" id="PIRSR000865-1"/>
    </source>
</evidence>
<evidence type="ECO:0000256" key="16">
    <source>
        <dbReference type="RuleBase" id="RU004262"/>
    </source>
</evidence>
<dbReference type="CDD" id="cd00707">
    <property type="entry name" value="Pancreat_lipase_like"/>
    <property type="match status" value="1"/>
</dbReference>
<dbReference type="Ensembl" id="ENSPKIT00000036831.1">
    <property type="protein sequence ID" value="ENSPKIP00000012436.1"/>
    <property type="gene ID" value="ENSPKIG00000000228.1"/>
</dbReference>
<feature type="compositionally biased region" description="Polar residues" evidence="17">
    <location>
        <begin position="55"/>
        <end position="65"/>
    </location>
</feature>
<dbReference type="Gene3D" id="3.40.50.1820">
    <property type="entry name" value="alpha/beta hydrolase"/>
    <property type="match status" value="1"/>
</dbReference>
<evidence type="ECO:0000256" key="2">
    <source>
        <dbReference type="ARBA" id="ARBA00004613"/>
    </source>
</evidence>
<keyword evidence="12" id="KW-0325">Glycoprotein</keyword>
<feature type="active site" description="Nucleophile" evidence="13">
    <location>
        <position position="182"/>
    </location>
</feature>
<evidence type="ECO:0000256" key="10">
    <source>
        <dbReference type="ARBA" id="ARBA00023098"/>
    </source>
</evidence>
<evidence type="ECO:0000259" key="19">
    <source>
        <dbReference type="PROSITE" id="PS50095"/>
    </source>
</evidence>
<keyword evidence="14" id="KW-0479">Metal-binding</keyword>
<keyword evidence="8" id="KW-0378">Hydrolase</keyword>
<keyword evidence="7 18" id="KW-0732">Signal</keyword>
<evidence type="ECO:0000256" key="12">
    <source>
        <dbReference type="ARBA" id="ARBA00023180"/>
    </source>
</evidence>
<dbReference type="InterPro" id="IPR013818">
    <property type="entry name" value="Lipase"/>
</dbReference>
<feature type="active site" description="Charge relay system" evidence="13">
    <location>
        <position position="206"/>
    </location>
</feature>
<keyword evidence="5" id="KW-0964">Secreted</keyword>
<proteinExistence type="inferred from homology"/>
<keyword evidence="11" id="KW-1015">Disulfide bond</keyword>
<evidence type="ECO:0000256" key="17">
    <source>
        <dbReference type="SAM" id="MobiDB-lite"/>
    </source>
</evidence>
<reference evidence="20" key="2">
    <citation type="submission" date="2025-09" db="UniProtKB">
        <authorList>
            <consortium name="Ensembl"/>
        </authorList>
    </citation>
    <scope>IDENTIFICATION</scope>
</reference>
<evidence type="ECO:0000256" key="15">
    <source>
        <dbReference type="PROSITE-ProRule" id="PRU00152"/>
    </source>
</evidence>
<dbReference type="GO" id="GO:0034372">
    <property type="term" value="P:very-low-density lipoprotein particle remodeling"/>
    <property type="evidence" value="ECO:0007669"/>
    <property type="project" value="TreeGrafter"/>
</dbReference>
<dbReference type="FunFam" id="2.60.60.20:FF:000010">
    <property type="entry name" value="hepatic triacylglycerol lipase"/>
    <property type="match status" value="1"/>
</dbReference>
<sequence>MKVEGYCCILLIVFNTAVPPVKLLNEDESNFFGNVLEPLKDLFNQESQTEDSNHTEANPTHTKFSVRSPGPPHEDECYIEAGNAASLHKCRFNATSRTFLVIHGWTVSGMLASWISKLVSALFEREPDANVIVVDWLSRAHNHYFTSAQDTELVGQDVARLIDWIMDKTGVSAENLHLIGYSLGAHVAGFAGSNTSRKVGRITGLDPAGPVFEGAHADRRLSPDDAHFVDVVHTFTRASLGLSIGIQRPVGHLDVYPNGGTSQPGCDLRRALEVVAQFSLADWPSAMSVAVQCEHERSVHLFIDSLLNGDTVGQAYRCGTSDMFDRGICLSCNKGRCSRVGYDARRVRHARDHRMFTRTRSSMPFRVYHYQLKIHFSCKRTCPELEPSVMVSVYGTNGDAENLQLHVTGKIMANRTHSFLLVTEEDLGDLLMMTFKLEETGGWSTSSLMKMVSSWWSGDDANSSHIMVRKIRVKAGETQKKRRIRRD</sequence>
<dbReference type="PIRSF" id="PIRSF000865">
    <property type="entry name" value="Lipoprotein_lipase_LIPH"/>
    <property type="match status" value="1"/>
</dbReference>
<feature type="domain" description="PLAT" evidence="19">
    <location>
        <begin position="368"/>
        <end position="487"/>
    </location>
</feature>
<evidence type="ECO:0000256" key="5">
    <source>
        <dbReference type="ARBA" id="ARBA00022525"/>
    </source>
</evidence>
<feature type="binding site" evidence="14">
    <location>
        <position position="220"/>
    </location>
    <ligand>
        <name>Ca(2+)</name>
        <dbReference type="ChEBI" id="CHEBI:29108"/>
    </ligand>
</feature>
<dbReference type="GO" id="GO:0016042">
    <property type="term" value="P:lipid catabolic process"/>
    <property type="evidence" value="ECO:0007669"/>
    <property type="project" value="UniProtKB-KW"/>
</dbReference>
<dbReference type="InterPro" id="IPR000734">
    <property type="entry name" value="TAG_lipase"/>
</dbReference>
<feature type="region of interest" description="Disordered" evidence="17">
    <location>
        <begin position="46"/>
        <end position="72"/>
    </location>
</feature>
<evidence type="ECO:0000256" key="11">
    <source>
        <dbReference type="ARBA" id="ARBA00023157"/>
    </source>
</evidence>
<dbReference type="Pfam" id="PF00151">
    <property type="entry name" value="Lipase"/>
    <property type="match status" value="1"/>
</dbReference>
<reference evidence="20" key="1">
    <citation type="submission" date="2025-08" db="UniProtKB">
        <authorList>
            <consortium name="Ensembl"/>
        </authorList>
    </citation>
    <scope>IDENTIFICATION</scope>
</reference>
<dbReference type="InterPro" id="IPR036392">
    <property type="entry name" value="PLAT/LH2_dom_sf"/>
</dbReference>
<dbReference type="PANTHER" id="PTHR11610:SF146">
    <property type="entry name" value="LIPOPROTEIN LIPASE-LIKE"/>
    <property type="match status" value="1"/>
</dbReference>
<evidence type="ECO:0000256" key="18">
    <source>
        <dbReference type="SAM" id="SignalP"/>
    </source>
</evidence>
<dbReference type="InterPro" id="IPR016272">
    <property type="entry name" value="Lipase_LIPH"/>
</dbReference>
<feature type="active site" description="Charge relay system" evidence="13">
    <location>
        <position position="295"/>
    </location>
</feature>
<dbReference type="SUPFAM" id="SSF53474">
    <property type="entry name" value="alpha/beta-Hydrolases"/>
    <property type="match status" value="1"/>
</dbReference>
<protein>
    <recommendedName>
        <fullName evidence="4">triacylglycerol lipase</fullName>
        <ecNumber evidence="4">3.1.1.3</ecNumber>
    </recommendedName>
</protein>
<dbReference type="PROSITE" id="PS50095">
    <property type="entry name" value="PLAT"/>
    <property type="match status" value="1"/>
</dbReference>
<evidence type="ECO:0000256" key="8">
    <source>
        <dbReference type="ARBA" id="ARBA00022801"/>
    </source>
</evidence>
<evidence type="ECO:0000256" key="3">
    <source>
        <dbReference type="ARBA" id="ARBA00010701"/>
    </source>
</evidence>
<dbReference type="Proteomes" id="UP000261540">
    <property type="component" value="Unplaced"/>
</dbReference>
<evidence type="ECO:0000256" key="9">
    <source>
        <dbReference type="ARBA" id="ARBA00022963"/>
    </source>
</evidence>
<keyword evidence="10" id="KW-0443">Lipid metabolism</keyword>
<evidence type="ECO:0000256" key="1">
    <source>
        <dbReference type="ARBA" id="ARBA00001024"/>
    </source>
</evidence>
<dbReference type="GO" id="GO:0004465">
    <property type="term" value="F:lipoprotein lipase activity"/>
    <property type="evidence" value="ECO:0007669"/>
    <property type="project" value="InterPro"/>
</dbReference>
<dbReference type="GO" id="GO:0008201">
    <property type="term" value="F:heparin binding"/>
    <property type="evidence" value="ECO:0007669"/>
    <property type="project" value="UniProtKB-KW"/>
</dbReference>
<feature type="signal peptide" evidence="18">
    <location>
        <begin position="1"/>
        <end position="23"/>
    </location>
</feature>
<dbReference type="GO" id="GO:0005615">
    <property type="term" value="C:extracellular space"/>
    <property type="evidence" value="ECO:0007669"/>
    <property type="project" value="TreeGrafter"/>
</dbReference>
<dbReference type="PRINTS" id="PR00822">
    <property type="entry name" value="LIPOLIPASE"/>
</dbReference>
<keyword evidence="9" id="KW-0442">Lipid degradation</keyword>